<protein>
    <recommendedName>
        <fullName evidence="2">LPS-assembly protein LptD central domain-containing protein</fullName>
    </recommendedName>
</protein>
<dbReference type="PANTHER" id="PTHR30189:SF1">
    <property type="entry name" value="LPS-ASSEMBLY PROTEIN LPTD"/>
    <property type="match status" value="1"/>
</dbReference>
<dbReference type="GO" id="GO:0009279">
    <property type="term" value="C:cell outer membrane"/>
    <property type="evidence" value="ECO:0007669"/>
    <property type="project" value="TreeGrafter"/>
</dbReference>
<sequence>MLSVIKTHTGRYFLCMCFLGLMTVPLLAQQVDTTATAPIDTSRIQSQGQTSAPPGGQIPENAVEFQSSDSLIIDFSEGKKAFLFGSAQVAHTSGQLNAGEINMDIENSTVEAKTLTPEDTLSRPVLVRESDEIRSNRILFNYKTKKGKFEAAEVQIAEGHLIGSKIKNVSESEVFIKDGIYSTCPPEYLYYYIQAKKMKVVDQDELFFANARLYILDIPYPLIFPFGYVPTDIEQKQSGLLTPTYAFQNQNDRGLGLQNVGWFQYFNDYITGQVDGDIFTSGTFLVNGQVQYRNTDQYNGSIRLSYSKDQGMEPTDPGYTERVNKNLNIQHSQTISPYANLSASINLRTADYYRRNSYNIDDQAETTSRSSISYNYSHPENLYNFSTNARLVQDFSDYSTSIDGPAASFRLKTFSPFSGRSGGDQNWYETINISYNNKLQTRFDYDPIDEDSAEVTFFEALTDRDKYEEATGDIDYIQAGFQQSAGIQIGQVIPSQFLNVSAGINYNEYWYPSTIRQEFNPDSLRIETRKVDGFSTARDFNTSINFSTTIYGVSNQRIGSLQGFRHTLRPSVSFGYRPDFSNEIWGYYRTVQTDTSGNTRKYSIFQDEVFGGPGRGEQRNMSFSINNVFETKIVKRDSTGEVNERNIRLIDNLSLSSSYNFAADSLNLSPLRTSISSSAIDGLRLRASANFSFYQLDSLGREFNRFFIEDGKKLAQLRTFSVTASTSFKGGGRGVEVFTPIYRRRYDPYNQSRFRPIDSRFGLEPIPPVKSPWSFTLDFNYSWNYRFNNSPNESATLRASNISFNLTPKWRFSTDMGYDFVAMEFTPSRFSLSRNLECWDLSFQLSPFGDNQYYFFRLSVNSAQIQSLFQKLPVLKNLERNSSDTGRGYYR</sequence>
<reference evidence="3 4" key="1">
    <citation type="submission" date="2017-05" db="EMBL/GenBank/DDBJ databases">
        <authorList>
            <person name="Varghese N."/>
            <person name="Submissions S."/>
        </authorList>
    </citation>
    <scope>NUCLEOTIDE SEQUENCE [LARGE SCALE GENOMIC DNA]</scope>
    <source>
        <strain evidence="3 4">DSM 21985</strain>
    </source>
</reference>
<feature type="chain" id="PRO_5022019919" description="LPS-assembly protein LptD central domain-containing protein" evidence="1">
    <location>
        <begin position="29"/>
        <end position="891"/>
    </location>
</feature>
<gene>
    <name evidence="3" type="ORF">SAMN06265219_105156</name>
</gene>
<keyword evidence="1" id="KW-0732">Signal</keyword>
<dbReference type="InterPro" id="IPR050218">
    <property type="entry name" value="LptD"/>
</dbReference>
<dbReference type="AlphaFoldDB" id="A0A521CHA4"/>
<name>A0A521CHA4_9BACT</name>
<proteinExistence type="predicted"/>
<evidence type="ECO:0000313" key="4">
    <source>
        <dbReference type="Proteomes" id="UP000317557"/>
    </source>
</evidence>
<feature type="domain" description="LPS-assembly protein LptD central" evidence="2">
    <location>
        <begin position="209"/>
        <end position="694"/>
    </location>
</feature>
<evidence type="ECO:0000259" key="2">
    <source>
        <dbReference type="Pfam" id="PF19838"/>
    </source>
</evidence>
<dbReference type="PANTHER" id="PTHR30189">
    <property type="entry name" value="LPS-ASSEMBLY PROTEIN"/>
    <property type="match status" value="1"/>
</dbReference>
<feature type="signal peptide" evidence="1">
    <location>
        <begin position="1"/>
        <end position="28"/>
    </location>
</feature>
<keyword evidence="4" id="KW-1185">Reference proteome</keyword>
<dbReference type="Proteomes" id="UP000317557">
    <property type="component" value="Unassembled WGS sequence"/>
</dbReference>
<accession>A0A521CHA4</accession>
<dbReference type="Pfam" id="PF19838">
    <property type="entry name" value="LptD_2"/>
    <property type="match status" value="1"/>
</dbReference>
<organism evidence="3 4">
    <name type="scientific">Gracilimonas mengyeensis</name>
    <dbReference type="NCBI Taxonomy" id="1302730"/>
    <lineage>
        <taxon>Bacteria</taxon>
        <taxon>Pseudomonadati</taxon>
        <taxon>Balneolota</taxon>
        <taxon>Balneolia</taxon>
        <taxon>Balneolales</taxon>
        <taxon>Balneolaceae</taxon>
        <taxon>Gracilimonas</taxon>
    </lineage>
</organism>
<dbReference type="GO" id="GO:1990351">
    <property type="term" value="C:transporter complex"/>
    <property type="evidence" value="ECO:0007669"/>
    <property type="project" value="TreeGrafter"/>
</dbReference>
<evidence type="ECO:0000313" key="3">
    <source>
        <dbReference type="EMBL" id="SMO58833.1"/>
    </source>
</evidence>
<dbReference type="EMBL" id="FXTP01000005">
    <property type="protein sequence ID" value="SMO58833.1"/>
    <property type="molecule type" value="Genomic_DNA"/>
</dbReference>
<dbReference type="InterPro" id="IPR045659">
    <property type="entry name" value="LptD_2"/>
</dbReference>
<evidence type="ECO:0000256" key="1">
    <source>
        <dbReference type="SAM" id="SignalP"/>
    </source>
</evidence>